<keyword evidence="1" id="KW-0732">Signal</keyword>
<evidence type="ECO:0000313" key="3">
    <source>
        <dbReference type="Proteomes" id="UP000198481"/>
    </source>
</evidence>
<evidence type="ECO:0000256" key="1">
    <source>
        <dbReference type="SAM" id="SignalP"/>
    </source>
</evidence>
<feature type="signal peptide" evidence="1">
    <location>
        <begin position="1"/>
        <end position="24"/>
    </location>
</feature>
<accession>A0A1H1ML64</accession>
<feature type="chain" id="PRO_5009254527" description="VCBS repeat-containing protein" evidence="1">
    <location>
        <begin position="25"/>
        <end position="454"/>
    </location>
</feature>
<organism evidence="2 3">
    <name type="scientific">Pseudomonas prosekii</name>
    <dbReference type="NCBI Taxonomy" id="1148509"/>
    <lineage>
        <taxon>Bacteria</taxon>
        <taxon>Pseudomonadati</taxon>
        <taxon>Pseudomonadota</taxon>
        <taxon>Gammaproteobacteria</taxon>
        <taxon>Pseudomonadales</taxon>
        <taxon>Pseudomonadaceae</taxon>
        <taxon>Pseudomonas</taxon>
    </lineage>
</organism>
<evidence type="ECO:0000313" key="2">
    <source>
        <dbReference type="EMBL" id="SDR87571.1"/>
    </source>
</evidence>
<dbReference type="RefSeq" id="WP_092269583.1">
    <property type="nucleotide sequence ID" value="NZ_LT629762.1"/>
</dbReference>
<dbReference type="AlphaFoldDB" id="A0A1H1ML64"/>
<dbReference type="Proteomes" id="UP000198481">
    <property type="component" value="Chromosome I"/>
</dbReference>
<name>A0A1H1ML64_9PSED</name>
<protein>
    <recommendedName>
        <fullName evidence="4">VCBS repeat-containing protein</fullName>
    </recommendedName>
</protein>
<dbReference type="EMBL" id="LT629762">
    <property type="protein sequence ID" value="SDR87571.1"/>
    <property type="molecule type" value="Genomic_DNA"/>
</dbReference>
<gene>
    <name evidence="2" type="ORF">SAMN05216222_0201</name>
</gene>
<dbReference type="InterPro" id="IPR058087">
    <property type="entry name" value="XAC2610_dom"/>
</dbReference>
<dbReference type="STRING" id="1148509.SAMN05216222_0201"/>
<proteinExistence type="predicted"/>
<reference evidence="3" key="1">
    <citation type="submission" date="2016-10" db="EMBL/GenBank/DDBJ databases">
        <authorList>
            <person name="Varghese N."/>
            <person name="Submissions S."/>
        </authorList>
    </citation>
    <scope>NUCLEOTIDE SEQUENCE [LARGE SCALE GENOMIC DNA]</scope>
    <source>
        <strain evidence="3">LMG 26867</strain>
    </source>
</reference>
<evidence type="ECO:0008006" key="4">
    <source>
        <dbReference type="Google" id="ProtNLM"/>
    </source>
</evidence>
<sequence length="454" mass="49452">MVAPRLSAVSCLLASLFTSASAVAAAEPLTLHLADPAQKYAIDVVYPQAPTQTFDDAPATITLRDKASGAVLQRIESAEAFALFKPGSNELAADQNLLLFGDFNFDGEQDLAVRNGNDGGYAEPSYDIYLSDPESPTLVLNKAFAALSREPNLGLFGVDAASKRLITQSKSGCCWRQTGTWQIQNNQPLMIAETIKVAQRPLEATPLMPRGYTDITQRDLVNGQWTERNHLEGPEATAPVMVRGTLDGKIAFELWWQVQGAAYVGEVRYPKSGNGQPIRLIGGPYEDGAVLLHELNEAGETTGDWYVQGEPNLHGVQDVSWHGPAEKILSGTGRPTVFKVAATALLPVVASQREGRYLVNNAEEPRTGELILKILPSTDASGVELADIHLSIRISKDRVWELNKKLPLQAGNLVIGMDDKNDFSYRLQLLNGAVQFQAYGDIYEFSSVFVKQNP</sequence>
<dbReference type="NCBIfam" id="NF047539">
    <property type="entry name" value="XAC2610_fam"/>
    <property type="match status" value="1"/>
</dbReference>